<proteinExistence type="predicted"/>
<dbReference type="AlphaFoldDB" id="A0A0E2B5D4"/>
<evidence type="ECO:0000313" key="1">
    <source>
        <dbReference type="EMBL" id="EKO16493.1"/>
    </source>
</evidence>
<comment type="caution">
    <text evidence="1">The sequence shown here is derived from an EMBL/GenBank/DDBJ whole genome shotgun (WGS) entry which is preliminary data.</text>
</comment>
<gene>
    <name evidence="1" type="ORF">LEP1GSC081_2899</name>
</gene>
<name>A0A0E2B5D4_9LEPT</name>
<reference evidence="1 2" key="1">
    <citation type="submission" date="2012-10" db="EMBL/GenBank/DDBJ databases">
        <authorList>
            <person name="Harkins D.M."/>
            <person name="Durkin A.S."/>
            <person name="Brinkac L.M."/>
            <person name="Selengut J.D."/>
            <person name="Sanka R."/>
            <person name="DePew J."/>
            <person name="Purushe J."/>
            <person name="Peacock S.J."/>
            <person name="Thaipadungpanit J."/>
            <person name="Wuthiekanun V.W."/>
            <person name="Day N.P."/>
            <person name="Vinetz J.M."/>
            <person name="Sutton G.G."/>
            <person name="Nelson W.C."/>
            <person name="Fouts D.E."/>
        </authorList>
    </citation>
    <scope>NUCLEOTIDE SEQUENCE [LARGE SCALE GENOMIC DNA]</scope>
    <source>
        <strain evidence="1 2">H1</strain>
    </source>
</reference>
<protein>
    <submittedName>
        <fullName evidence="1">Uncharacterized protein</fullName>
    </submittedName>
</protein>
<dbReference type="Proteomes" id="UP000006253">
    <property type="component" value="Unassembled WGS sequence"/>
</dbReference>
<dbReference type="EMBL" id="AHMY02000025">
    <property type="protein sequence ID" value="EKO16493.1"/>
    <property type="molecule type" value="Genomic_DNA"/>
</dbReference>
<evidence type="ECO:0000313" key="2">
    <source>
        <dbReference type="Proteomes" id="UP000006253"/>
    </source>
</evidence>
<sequence>MGRNLVGTTIKYKKIIVHLIFTQNRCFAVIIKFKTHFIEV</sequence>
<accession>A0A0E2B5D4</accession>
<organism evidence="1 2">
    <name type="scientific">Leptospira kirschneri str. H1</name>
    <dbReference type="NCBI Taxonomy" id="1049966"/>
    <lineage>
        <taxon>Bacteria</taxon>
        <taxon>Pseudomonadati</taxon>
        <taxon>Spirochaetota</taxon>
        <taxon>Spirochaetia</taxon>
        <taxon>Leptospirales</taxon>
        <taxon>Leptospiraceae</taxon>
        <taxon>Leptospira</taxon>
    </lineage>
</organism>